<protein>
    <submittedName>
        <fullName evidence="1">Uncharacterized protein</fullName>
    </submittedName>
</protein>
<name>A0AAT9TRC4_9CAUD</name>
<dbReference type="EMBL" id="OQ326496">
    <property type="protein sequence ID" value="WDQ45419.1"/>
    <property type="molecule type" value="Genomic_DNA"/>
</dbReference>
<evidence type="ECO:0000313" key="1">
    <source>
        <dbReference type="EMBL" id="WDQ45419.1"/>
    </source>
</evidence>
<reference evidence="1" key="2">
    <citation type="journal article" date="2024" name="Heliyon">
        <title>Complete genome sequence of the novel virulent phage PMBT24 infecting Enterocloster bolteae from the human gut.</title>
        <authorList>
            <person name="Sprotte S."/>
            <person name="Brinks E."/>
            <person name="Neve H."/>
            <person name="Franz C.M.A.P."/>
        </authorList>
    </citation>
    <scope>NUCLEOTIDE SEQUENCE</scope>
</reference>
<reference evidence="1" key="1">
    <citation type="submission" date="2023-01" db="EMBL/GenBank/DDBJ databases">
        <authorList>
            <person name="Sprotte S."/>
            <person name="Brinks E."/>
        </authorList>
    </citation>
    <scope>NUCLEOTIDE SEQUENCE</scope>
</reference>
<sequence length="33" mass="4056">MRFYVIVLPQLLSRYYASQPYTFYRLQTILVLV</sequence>
<proteinExistence type="predicted"/>
<organism evidence="1">
    <name type="scientific">Enterocloster phage PMBT24</name>
    <dbReference type="NCBI Taxonomy" id="3025413"/>
    <lineage>
        <taxon>Viruses</taxon>
        <taxon>Duplodnaviria</taxon>
        <taxon>Heunggongvirae</taxon>
        <taxon>Uroviricota</taxon>
        <taxon>Caudoviricetes</taxon>
    </lineage>
</organism>
<accession>A0AAT9TRC4</accession>